<sequence length="78" mass="8835">MTTHGSLLGKVELVDILRISEQVTVEEASKWGCCDIDEKDKYAWVFENPEIANLPIQIKGKLGIWNLDTEEETQTQGE</sequence>
<name>A0A381ULI1_9ZZZZ</name>
<dbReference type="EMBL" id="UINC01006609">
    <property type="protein sequence ID" value="SVA28581.1"/>
    <property type="molecule type" value="Genomic_DNA"/>
</dbReference>
<proteinExistence type="predicted"/>
<gene>
    <name evidence="1" type="ORF">METZ01_LOCUS81435</name>
</gene>
<accession>A0A381ULI1</accession>
<protein>
    <submittedName>
        <fullName evidence="1">Uncharacterized protein</fullName>
    </submittedName>
</protein>
<evidence type="ECO:0000313" key="1">
    <source>
        <dbReference type="EMBL" id="SVA28581.1"/>
    </source>
</evidence>
<reference evidence="1" key="1">
    <citation type="submission" date="2018-05" db="EMBL/GenBank/DDBJ databases">
        <authorList>
            <person name="Lanie J.A."/>
            <person name="Ng W.-L."/>
            <person name="Kazmierczak K.M."/>
            <person name="Andrzejewski T.M."/>
            <person name="Davidsen T.M."/>
            <person name="Wayne K.J."/>
            <person name="Tettelin H."/>
            <person name="Glass J.I."/>
            <person name="Rusch D."/>
            <person name="Podicherti R."/>
            <person name="Tsui H.-C.T."/>
            <person name="Winkler M.E."/>
        </authorList>
    </citation>
    <scope>NUCLEOTIDE SEQUENCE</scope>
</reference>
<dbReference type="SUPFAM" id="SSF88697">
    <property type="entry name" value="PUA domain-like"/>
    <property type="match status" value="1"/>
</dbReference>
<dbReference type="InterPro" id="IPR015947">
    <property type="entry name" value="PUA-like_sf"/>
</dbReference>
<dbReference type="AlphaFoldDB" id="A0A381ULI1"/>
<organism evidence="1">
    <name type="scientific">marine metagenome</name>
    <dbReference type="NCBI Taxonomy" id="408172"/>
    <lineage>
        <taxon>unclassified sequences</taxon>
        <taxon>metagenomes</taxon>
        <taxon>ecological metagenomes</taxon>
    </lineage>
</organism>